<evidence type="ECO:0000259" key="1">
    <source>
        <dbReference type="Pfam" id="PF03372"/>
    </source>
</evidence>
<feature type="domain" description="Endonuclease/exonuclease/phosphatase" evidence="1">
    <location>
        <begin position="30"/>
        <end position="151"/>
    </location>
</feature>
<dbReference type="EnsemblPlants" id="TuG1812G0700003353.01.T01">
    <property type="protein sequence ID" value="TuG1812G0700003353.01.T01.cds424569"/>
    <property type="gene ID" value="TuG1812G0700003353.01"/>
</dbReference>
<dbReference type="Proteomes" id="UP000015106">
    <property type="component" value="Chromosome 7"/>
</dbReference>
<sequence>MVKFCNPIITTSFIAAEGTFIQSGSKFNLINVYGPQDDHAKLVLLDELKLTMSSGLPAGAPCILAGDFNLIARATDKNNLNINRRLLATFRNFINELQLRDLYLHGRRYTWSNEQANATMVKLDRVLFNEEWDALFPGCLLQALSTEMSDHCPLLLSCDVDFKPFQRFRFENHW</sequence>
<dbReference type="InterPro" id="IPR036691">
    <property type="entry name" value="Endo/exonu/phosph_ase_sf"/>
</dbReference>
<dbReference type="GO" id="GO:0003824">
    <property type="term" value="F:catalytic activity"/>
    <property type="evidence" value="ECO:0007669"/>
    <property type="project" value="InterPro"/>
</dbReference>
<protein>
    <recommendedName>
        <fullName evidence="1">Endonuclease/exonuclease/phosphatase domain-containing protein</fullName>
    </recommendedName>
</protein>
<accession>A0A8R7R5L2</accession>
<proteinExistence type="predicted"/>
<dbReference type="PANTHER" id="PTHR33710:SF48">
    <property type="entry name" value="OS02G0307075 PROTEIN"/>
    <property type="match status" value="1"/>
</dbReference>
<dbReference type="PANTHER" id="PTHR33710">
    <property type="entry name" value="BNAC02G09200D PROTEIN"/>
    <property type="match status" value="1"/>
</dbReference>
<dbReference type="Gramene" id="TuG1812G0700003353.01.T01">
    <property type="protein sequence ID" value="TuG1812G0700003353.01.T01.cds424569"/>
    <property type="gene ID" value="TuG1812G0700003353.01"/>
</dbReference>
<reference evidence="2" key="2">
    <citation type="submission" date="2018-03" db="EMBL/GenBank/DDBJ databases">
        <title>The Triticum urartu genome reveals the dynamic nature of wheat genome evolution.</title>
        <authorList>
            <person name="Ling H."/>
            <person name="Ma B."/>
            <person name="Shi X."/>
            <person name="Liu H."/>
            <person name="Dong L."/>
            <person name="Sun H."/>
            <person name="Cao Y."/>
            <person name="Gao Q."/>
            <person name="Zheng S."/>
            <person name="Li Y."/>
            <person name="Yu Y."/>
            <person name="Du H."/>
            <person name="Qi M."/>
            <person name="Li Y."/>
            <person name="Yu H."/>
            <person name="Cui Y."/>
            <person name="Wang N."/>
            <person name="Chen C."/>
            <person name="Wu H."/>
            <person name="Zhao Y."/>
            <person name="Zhang J."/>
            <person name="Li Y."/>
            <person name="Zhou W."/>
            <person name="Zhang B."/>
            <person name="Hu W."/>
            <person name="Eijk M."/>
            <person name="Tang J."/>
            <person name="Witsenboer H."/>
            <person name="Zhao S."/>
            <person name="Li Z."/>
            <person name="Zhang A."/>
            <person name="Wang D."/>
            <person name="Liang C."/>
        </authorList>
    </citation>
    <scope>NUCLEOTIDE SEQUENCE [LARGE SCALE GENOMIC DNA]</scope>
    <source>
        <strain evidence="2">cv. G1812</strain>
    </source>
</reference>
<dbReference type="SUPFAM" id="SSF56219">
    <property type="entry name" value="DNase I-like"/>
    <property type="match status" value="1"/>
</dbReference>
<reference evidence="2" key="3">
    <citation type="submission" date="2022-06" db="UniProtKB">
        <authorList>
            <consortium name="EnsemblPlants"/>
        </authorList>
    </citation>
    <scope>IDENTIFICATION</scope>
</reference>
<dbReference type="AlphaFoldDB" id="A0A8R7R5L2"/>
<name>A0A8R7R5L2_TRIUA</name>
<dbReference type="Pfam" id="PF03372">
    <property type="entry name" value="Exo_endo_phos"/>
    <property type="match status" value="1"/>
</dbReference>
<keyword evidence="3" id="KW-1185">Reference proteome</keyword>
<dbReference type="Gene3D" id="3.60.10.10">
    <property type="entry name" value="Endonuclease/exonuclease/phosphatase"/>
    <property type="match status" value="1"/>
</dbReference>
<reference evidence="3" key="1">
    <citation type="journal article" date="2013" name="Nature">
        <title>Draft genome of the wheat A-genome progenitor Triticum urartu.</title>
        <authorList>
            <person name="Ling H.Q."/>
            <person name="Zhao S."/>
            <person name="Liu D."/>
            <person name="Wang J."/>
            <person name="Sun H."/>
            <person name="Zhang C."/>
            <person name="Fan H."/>
            <person name="Li D."/>
            <person name="Dong L."/>
            <person name="Tao Y."/>
            <person name="Gao C."/>
            <person name="Wu H."/>
            <person name="Li Y."/>
            <person name="Cui Y."/>
            <person name="Guo X."/>
            <person name="Zheng S."/>
            <person name="Wang B."/>
            <person name="Yu K."/>
            <person name="Liang Q."/>
            <person name="Yang W."/>
            <person name="Lou X."/>
            <person name="Chen J."/>
            <person name="Feng M."/>
            <person name="Jian J."/>
            <person name="Zhang X."/>
            <person name="Luo G."/>
            <person name="Jiang Y."/>
            <person name="Liu J."/>
            <person name="Wang Z."/>
            <person name="Sha Y."/>
            <person name="Zhang B."/>
            <person name="Wu H."/>
            <person name="Tang D."/>
            <person name="Shen Q."/>
            <person name="Xue P."/>
            <person name="Zou S."/>
            <person name="Wang X."/>
            <person name="Liu X."/>
            <person name="Wang F."/>
            <person name="Yang Y."/>
            <person name="An X."/>
            <person name="Dong Z."/>
            <person name="Zhang K."/>
            <person name="Zhang X."/>
            <person name="Luo M.C."/>
            <person name="Dvorak J."/>
            <person name="Tong Y."/>
            <person name="Wang J."/>
            <person name="Yang H."/>
            <person name="Li Z."/>
            <person name="Wang D."/>
            <person name="Zhang A."/>
            <person name="Wang J."/>
        </authorList>
    </citation>
    <scope>NUCLEOTIDE SEQUENCE</scope>
    <source>
        <strain evidence="3">cv. G1812</strain>
    </source>
</reference>
<evidence type="ECO:0000313" key="3">
    <source>
        <dbReference type="Proteomes" id="UP000015106"/>
    </source>
</evidence>
<evidence type="ECO:0000313" key="2">
    <source>
        <dbReference type="EnsemblPlants" id="TuG1812G0700003353.01.T01.cds424569"/>
    </source>
</evidence>
<organism evidence="2 3">
    <name type="scientific">Triticum urartu</name>
    <name type="common">Red wild einkorn</name>
    <name type="synonym">Crithodium urartu</name>
    <dbReference type="NCBI Taxonomy" id="4572"/>
    <lineage>
        <taxon>Eukaryota</taxon>
        <taxon>Viridiplantae</taxon>
        <taxon>Streptophyta</taxon>
        <taxon>Embryophyta</taxon>
        <taxon>Tracheophyta</taxon>
        <taxon>Spermatophyta</taxon>
        <taxon>Magnoliopsida</taxon>
        <taxon>Liliopsida</taxon>
        <taxon>Poales</taxon>
        <taxon>Poaceae</taxon>
        <taxon>BOP clade</taxon>
        <taxon>Pooideae</taxon>
        <taxon>Triticodae</taxon>
        <taxon>Triticeae</taxon>
        <taxon>Triticinae</taxon>
        <taxon>Triticum</taxon>
    </lineage>
</organism>
<dbReference type="InterPro" id="IPR005135">
    <property type="entry name" value="Endo/exonuclease/phosphatase"/>
</dbReference>